<proteinExistence type="predicted"/>
<dbReference type="SUPFAM" id="SSF57850">
    <property type="entry name" value="RING/U-box"/>
    <property type="match status" value="1"/>
</dbReference>
<evidence type="ECO:0000313" key="17">
    <source>
        <dbReference type="Proteomes" id="UP001231189"/>
    </source>
</evidence>
<evidence type="ECO:0000256" key="7">
    <source>
        <dbReference type="ARBA" id="ARBA00022723"/>
    </source>
</evidence>
<evidence type="ECO:0000256" key="12">
    <source>
        <dbReference type="ARBA" id="ARBA00023136"/>
    </source>
</evidence>
<evidence type="ECO:0000256" key="5">
    <source>
        <dbReference type="ARBA" id="ARBA00022679"/>
    </source>
</evidence>
<keyword evidence="11 14" id="KW-1133">Transmembrane helix</keyword>
<feature type="transmembrane region" description="Helical" evidence="14">
    <location>
        <begin position="6"/>
        <end position="29"/>
    </location>
</feature>
<dbReference type="CDD" id="cd16461">
    <property type="entry name" value="RING-H2_EL5-like"/>
    <property type="match status" value="1"/>
</dbReference>
<dbReference type="GO" id="GO:0016020">
    <property type="term" value="C:membrane"/>
    <property type="evidence" value="ECO:0007669"/>
    <property type="project" value="UniProtKB-SubCell"/>
</dbReference>
<evidence type="ECO:0000256" key="13">
    <source>
        <dbReference type="PROSITE-ProRule" id="PRU00175"/>
    </source>
</evidence>
<evidence type="ECO:0000256" key="2">
    <source>
        <dbReference type="ARBA" id="ARBA00004167"/>
    </source>
</evidence>
<protein>
    <recommendedName>
        <fullName evidence="4">RING-type E3 ubiquitin transferase</fullName>
        <ecNumber evidence="4">2.3.2.27</ecNumber>
    </recommendedName>
</protein>
<evidence type="ECO:0000256" key="4">
    <source>
        <dbReference type="ARBA" id="ARBA00012483"/>
    </source>
</evidence>
<dbReference type="PANTHER" id="PTHR47035">
    <property type="entry name" value="OS11G0150450 PROTEIN"/>
    <property type="match status" value="1"/>
</dbReference>
<evidence type="ECO:0000313" key="16">
    <source>
        <dbReference type="EMBL" id="KAK1647464.1"/>
    </source>
</evidence>
<evidence type="ECO:0000256" key="1">
    <source>
        <dbReference type="ARBA" id="ARBA00000900"/>
    </source>
</evidence>
<dbReference type="Gene3D" id="3.30.40.10">
    <property type="entry name" value="Zinc/RING finger domain, C3HC4 (zinc finger)"/>
    <property type="match status" value="1"/>
</dbReference>
<comment type="caution">
    <text evidence="16">The sequence shown here is derived from an EMBL/GenBank/DDBJ whole genome shotgun (WGS) entry which is preliminary data.</text>
</comment>
<dbReference type="Pfam" id="PF13639">
    <property type="entry name" value="zf-RING_2"/>
    <property type="match status" value="1"/>
</dbReference>
<accession>A0AAD8WAW8</accession>
<evidence type="ECO:0000256" key="9">
    <source>
        <dbReference type="ARBA" id="ARBA00022786"/>
    </source>
</evidence>
<comment type="catalytic activity">
    <reaction evidence="1">
        <text>S-ubiquitinyl-[E2 ubiquitin-conjugating enzyme]-L-cysteine + [acceptor protein]-L-lysine = [E2 ubiquitin-conjugating enzyme]-L-cysteine + N(6)-ubiquitinyl-[acceptor protein]-L-lysine.</text>
        <dbReference type="EC" id="2.3.2.27"/>
    </reaction>
</comment>
<evidence type="ECO:0000256" key="11">
    <source>
        <dbReference type="ARBA" id="ARBA00022989"/>
    </source>
</evidence>
<evidence type="ECO:0000256" key="8">
    <source>
        <dbReference type="ARBA" id="ARBA00022771"/>
    </source>
</evidence>
<dbReference type="SMART" id="SM00184">
    <property type="entry name" value="RING"/>
    <property type="match status" value="1"/>
</dbReference>
<dbReference type="GO" id="GO:0061630">
    <property type="term" value="F:ubiquitin protein ligase activity"/>
    <property type="evidence" value="ECO:0007669"/>
    <property type="project" value="UniProtKB-EC"/>
</dbReference>
<keyword evidence="10" id="KW-0862">Zinc</keyword>
<reference evidence="16" key="1">
    <citation type="submission" date="2023-07" db="EMBL/GenBank/DDBJ databases">
        <title>A chromosome-level genome assembly of Lolium multiflorum.</title>
        <authorList>
            <person name="Chen Y."/>
            <person name="Copetti D."/>
            <person name="Kolliker R."/>
            <person name="Studer B."/>
        </authorList>
    </citation>
    <scope>NUCLEOTIDE SEQUENCE</scope>
    <source>
        <strain evidence="16">02402/16</strain>
        <tissue evidence="16">Leaf</tissue>
    </source>
</reference>
<keyword evidence="7" id="KW-0479">Metal-binding</keyword>
<organism evidence="16 17">
    <name type="scientific">Lolium multiflorum</name>
    <name type="common">Italian ryegrass</name>
    <name type="synonym">Lolium perenne subsp. multiflorum</name>
    <dbReference type="NCBI Taxonomy" id="4521"/>
    <lineage>
        <taxon>Eukaryota</taxon>
        <taxon>Viridiplantae</taxon>
        <taxon>Streptophyta</taxon>
        <taxon>Embryophyta</taxon>
        <taxon>Tracheophyta</taxon>
        <taxon>Spermatophyta</taxon>
        <taxon>Magnoliopsida</taxon>
        <taxon>Liliopsida</taxon>
        <taxon>Poales</taxon>
        <taxon>Poaceae</taxon>
        <taxon>BOP clade</taxon>
        <taxon>Pooideae</taxon>
        <taxon>Poodae</taxon>
        <taxon>Poeae</taxon>
        <taxon>Poeae Chloroplast Group 2 (Poeae type)</taxon>
        <taxon>Loliodinae</taxon>
        <taxon>Loliinae</taxon>
        <taxon>Lolium</taxon>
    </lineage>
</organism>
<dbReference type="InterPro" id="IPR001841">
    <property type="entry name" value="Znf_RING"/>
</dbReference>
<dbReference type="GO" id="GO:0008270">
    <property type="term" value="F:zinc ion binding"/>
    <property type="evidence" value="ECO:0007669"/>
    <property type="project" value="UniProtKB-KW"/>
</dbReference>
<sequence>MVSASTVLTLLGFCASVLFIVFVCSRLVCTLIRRLRRRPRHPSPPLPRFPPLAARAGYSSHILPGRQGPAAGSGGLDSAAVAAFPTRAFSSAGGPRGEAADASAMCVVCLAEYEDDDFLRVLPYCGHDFHVACVDIWLKQHSTCPVCRVSLRGNPGIKHTVPPRPSEVIVIPPCSHEVSGSDPCRCLFGGRGHSPRTSSEVLTNEPDQANQIQVVCHPPSEDRGNSLTPSEVRFPGENNNQTVKLNIESPCVVGIP</sequence>
<keyword evidence="17" id="KW-1185">Reference proteome</keyword>
<keyword evidence="12 14" id="KW-0472">Membrane</keyword>
<name>A0AAD8WAW8_LOLMU</name>
<keyword evidence="9" id="KW-0833">Ubl conjugation pathway</keyword>
<dbReference type="PROSITE" id="PS50089">
    <property type="entry name" value="ZF_RING_2"/>
    <property type="match status" value="1"/>
</dbReference>
<evidence type="ECO:0000259" key="15">
    <source>
        <dbReference type="PROSITE" id="PS50089"/>
    </source>
</evidence>
<evidence type="ECO:0000256" key="14">
    <source>
        <dbReference type="SAM" id="Phobius"/>
    </source>
</evidence>
<dbReference type="EMBL" id="JAUUTY010000004">
    <property type="protein sequence ID" value="KAK1647464.1"/>
    <property type="molecule type" value="Genomic_DNA"/>
</dbReference>
<comment type="pathway">
    <text evidence="3">Protein modification; protein ubiquitination.</text>
</comment>
<comment type="subcellular location">
    <subcellularLocation>
        <location evidence="2">Membrane</location>
        <topology evidence="2">Single-pass membrane protein</topology>
    </subcellularLocation>
</comment>
<feature type="domain" description="RING-type" evidence="15">
    <location>
        <begin position="106"/>
        <end position="148"/>
    </location>
</feature>
<dbReference type="FunFam" id="3.30.40.10:FF:000187">
    <property type="entry name" value="E3 ubiquitin-protein ligase ATL6"/>
    <property type="match status" value="1"/>
</dbReference>
<keyword evidence="5" id="KW-0808">Transferase</keyword>
<keyword evidence="8 13" id="KW-0863">Zinc-finger</keyword>
<dbReference type="EC" id="2.3.2.27" evidence="4"/>
<dbReference type="InterPro" id="IPR053070">
    <property type="entry name" value="RING-type_E3_ubiquitin-ligase"/>
</dbReference>
<evidence type="ECO:0000256" key="6">
    <source>
        <dbReference type="ARBA" id="ARBA00022692"/>
    </source>
</evidence>
<keyword evidence="6 14" id="KW-0812">Transmembrane</keyword>
<dbReference type="Proteomes" id="UP001231189">
    <property type="component" value="Unassembled WGS sequence"/>
</dbReference>
<dbReference type="AlphaFoldDB" id="A0AAD8WAW8"/>
<gene>
    <name evidence="16" type="ORF">QYE76_065269</name>
</gene>
<dbReference type="InterPro" id="IPR013083">
    <property type="entry name" value="Znf_RING/FYVE/PHD"/>
</dbReference>
<evidence type="ECO:0000256" key="3">
    <source>
        <dbReference type="ARBA" id="ARBA00004906"/>
    </source>
</evidence>
<dbReference type="PANTHER" id="PTHR47035:SF3">
    <property type="entry name" value="OS11G0150450 PROTEIN"/>
    <property type="match status" value="1"/>
</dbReference>
<evidence type="ECO:0000256" key="10">
    <source>
        <dbReference type="ARBA" id="ARBA00022833"/>
    </source>
</evidence>